<dbReference type="RefSeq" id="XP_029312110.1">
    <property type="nucleotide sequence ID" value="XM_029456250.1"/>
</dbReference>
<comment type="subcellular location">
    <subcellularLocation>
        <location evidence="1">Secreted</location>
    </subcellularLocation>
</comment>
<feature type="signal peptide" evidence="5">
    <location>
        <begin position="1"/>
        <end position="18"/>
    </location>
</feature>
<dbReference type="PANTHER" id="PTHR12274:SF3">
    <property type="entry name" value="PROGRANULIN"/>
    <property type="match status" value="1"/>
</dbReference>
<dbReference type="GO" id="GO:0005576">
    <property type="term" value="C:extracellular region"/>
    <property type="evidence" value="ECO:0007669"/>
    <property type="project" value="UniProtKB-SubCell"/>
</dbReference>
<keyword evidence="3" id="KW-0964">Secreted</keyword>
<dbReference type="PROSITE" id="PS00799">
    <property type="entry name" value="GRANULINS"/>
    <property type="match status" value="9"/>
</dbReference>
<dbReference type="InterPro" id="IPR037277">
    <property type="entry name" value="Granulin_sf"/>
</dbReference>
<protein>
    <submittedName>
        <fullName evidence="8">Granulin b isoform X1</fullName>
    </submittedName>
</protein>
<reference evidence="8" key="1">
    <citation type="submission" date="2025-08" db="UniProtKB">
        <authorList>
            <consortium name="RefSeq"/>
        </authorList>
    </citation>
    <scope>IDENTIFICATION</scope>
</reference>
<evidence type="ECO:0000256" key="4">
    <source>
        <dbReference type="ARBA" id="ARBA00023157"/>
    </source>
</evidence>
<dbReference type="Proteomes" id="UP000504630">
    <property type="component" value="Chromosome 19"/>
</dbReference>
<dbReference type="KEGG" id="cgob:115024553"/>
<evidence type="ECO:0000259" key="6">
    <source>
        <dbReference type="PROSITE" id="PS00799"/>
    </source>
</evidence>
<dbReference type="GeneID" id="115024553"/>
<dbReference type="InterPro" id="IPR000118">
    <property type="entry name" value="Granulin"/>
</dbReference>
<feature type="chain" id="PRO_5026807582" evidence="5">
    <location>
        <begin position="19"/>
        <end position="890"/>
    </location>
</feature>
<dbReference type="Pfam" id="PF00396">
    <property type="entry name" value="Granulin"/>
    <property type="match status" value="10"/>
</dbReference>
<feature type="domain" description="Granulins" evidence="6">
    <location>
        <begin position="681"/>
        <end position="694"/>
    </location>
</feature>
<feature type="domain" description="Granulins" evidence="6">
    <location>
        <begin position="468"/>
        <end position="481"/>
    </location>
</feature>
<evidence type="ECO:0000256" key="1">
    <source>
        <dbReference type="ARBA" id="ARBA00004613"/>
    </source>
</evidence>
<evidence type="ECO:0000256" key="2">
    <source>
        <dbReference type="ARBA" id="ARBA00010093"/>
    </source>
</evidence>
<proteinExistence type="inferred from homology"/>
<gene>
    <name evidence="8" type="primary">grnb</name>
</gene>
<dbReference type="AlphaFoldDB" id="A0A6J2RRZ6"/>
<evidence type="ECO:0000313" key="7">
    <source>
        <dbReference type="Proteomes" id="UP000504630"/>
    </source>
</evidence>
<dbReference type="OrthoDB" id="5854875at2759"/>
<dbReference type="InParanoid" id="A0A6J2RRZ6"/>
<name>A0A6J2RRZ6_COTGO</name>
<feature type="domain" description="Granulins" evidence="6">
    <location>
        <begin position="216"/>
        <end position="229"/>
    </location>
</feature>
<dbReference type="CTD" id="335453"/>
<sequence length="890" mass="96270">MELQMGILFLALLGLSSALVCPDGSMCKDKNTCCKNTMGGFGCCPLPRAECCSDHVHCCFEGTVCDVTHSKCVNKTVSLPWMRRVPTEPALPVSQLGEMVKVFPDQDSDNTTCCQLRDGSWDCCPLAKAVCCEDKLHCCPENTKCDLAHSTCVTSSLESFPMLEKLPARRREDNPASKVGSVICPSGQSSCPERFTCCLLTSGDYGCCPYPQAVCCEDKLHCCPEKTKCHLAQSTCVTSSLEYFPMLEKLPARKREDNPASKVGSVTCPDGQSSCPESFTCCLLTSGDYGCCPYPQAVCCEDKLHCCPEKTKCDLAQSTCVTSSLESFPMLEKLPARRREDNPASKVGSVTCPDGQSSCPESFTCCLLTSGDYGCCPYPQAVCCEDKLHCCPEKTKCDLAQSTCVTSSLESFPMLEKLPARRREDNPASKVGSVTCPDGQSSCPESFTCCLLTSGDYGCCPYPQAVCCEDKLHCCPEKTKCDLAQSTCVTSSLESFPMLEKLSARRREDNPASKVGSVTCPDGQSSCPESFTCCLLTSGDYGCCPYPQKVPALNSEVEDEKCDKQTMCPGGTTCCKKVSGQLACCPLPQAVCCDDHEHCCPKGYKCNVAEQMCDKPGELSLAWLQKIPALQKEPSRAVSSPTRPARNMCDAQTSCPKDTTCCFMDRTHKWGCCPLPKAVCCTDGNHCCPSGHTCEPHRSSCSKGPHVVIPWFTKLSALTELGAVTDVKCDNKSSCASGTTCCKLQTGDWACCPLVKSVCCADHEHCCPQGYTCNMETGTCEKKNRNVLILTLPQSKVVQSERRDPKDDTDVPCDSTEEFHCPEQDTCCKVSATAWACCPSPRAVCCPDSKHCCPVGYSCDLKAGGCTVHTQLTWDTLIGDRKKDVVPHGL</sequence>
<dbReference type="Gene3D" id="2.10.25.160">
    <property type="entry name" value="Granulin"/>
    <property type="match status" value="11"/>
</dbReference>
<feature type="domain" description="Granulins" evidence="6">
    <location>
        <begin position="846"/>
        <end position="859"/>
    </location>
</feature>
<dbReference type="SUPFAM" id="SSF57277">
    <property type="entry name" value="Granulin repeat"/>
    <property type="match status" value="11"/>
</dbReference>
<feature type="domain" description="Granulins" evidence="6">
    <location>
        <begin position="593"/>
        <end position="606"/>
    </location>
</feature>
<feature type="domain" description="Granulins" evidence="6">
    <location>
        <begin position="300"/>
        <end position="313"/>
    </location>
</feature>
<organism evidence="7 8">
    <name type="scientific">Cottoperca gobio</name>
    <name type="common">Frogmouth</name>
    <name type="synonym">Aphritis gobio</name>
    <dbReference type="NCBI Taxonomy" id="56716"/>
    <lineage>
        <taxon>Eukaryota</taxon>
        <taxon>Metazoa</taxon>
        <taxon>Chordata</taxon>
        <taxon>Craniata</taxon>
        <taxon>Vertebrata</taxon>
        <taxon>Euteleostomi</taxon>
        <taxon>Actinopterygii</taxon>
        <taxon>Neopterygii</taxon>
        <taxon>Teleostei</taxon>
        <taxon>Neoteleostei</taxon>
        <taxon>Acanthomorphata</taxon>
        <taxon>Eupercaria</taxon>
        <taxon>Perciformes</taxon>
        <taxon>Notothenioidei</taxon>
        <taxon>Bovichtidae</taxon>
        <taxon>Cottoperca</taxon>
    </lineage>
</organism>
<dbReference type="SMART" id="SM00277">
    <property type="entry name" value="GRAN"/>
    <property type="match status" value="11"/>
</dbReference>
<feature type="domain" description="Granulins" evidence="6">
    <location>
        <begin position="384"/>
        <end position="397"/>
    </location>
</feature>
<comment type="similarity">
    <text evidence="2">Belongs to the granulin family.</text>
</comment>
<dbReference type="FunCoup" id="A0A6J2RRZ6">
    <property type="interactions" value="334"/>
</dbReference>
<dbReference type="InterPro" id="IPR039036">
    <property type="entry name" value="Granulin_fam"/>
</dbReference>
<dbReference type="PANTHER" id="PTHR12274">
    <property type="entry name" value="GRANULIN"/>
    <property type="match status" value="1"/>
</dbReference>
<evidence type="ECO:0000256" key="3">
    <source>
        <dbReference type="ARBA" id="ARBA00022525"/>
    </source>
</evidence>
<feature type="domain" description="Granulins" evidence="6">
    <location>
        <begin position="132"/>
        <end position="145"/>
    </location>
</feature>
<keyword evidence="5" id="KW-0732">Signal</keyword>
<evidence type="ECO:0000313" key="8">
    <source>
        <dbReference type="RefSeq" id="XP_029312110.1"/>
    </source>
</evidence>
<evidence type="ECO:0000256" key="5">
    <source>
        <dbReference type="SAM" id="SignalP"/>
    </source>
</evidence>
<accession>A0A6J2RRZ6</accession>
<keyword evidence="4" id="KW-1015">Disulfide bond</keyword>
<keyword evidence="7" id="KW-1185">Reference proteome</keyword>
<feature type="domain" description="Granulins" evidence="6">
    <location>
        <begin position="760"/>
        <end position="773"/>
    </location>
</feature>